<dbReference type="Pfam" id="PF03466">
    <property type="entry name" value="LysR_substrate"/>
    <property type="match status" value="1"/>
</dbReference>
<evidence type="ECO:0000313" key="6">
    <source>
        <dbReference type="EMBL" id="MFC3626893.1"/>
    </source>
</evidence>
<evidence type="ECO:0000256" key="1">
    <source>
        <dbReference type="ARBA" id="ARBA00009437"/>
    </source>
</evidence>
<evidence type="ECO:0000313" key="7">
    <source>
        <dbReference type="Proteomes" id="UP001595636"/>
    </source>
</evidence>
<sequence>MAQFDHLFFDGTDAWQDRVCHVVSPRCRHRKAGLLKIILIGDFLFRENQFCYLDYLRLSGGGEMKLHQLQALVAIADCGSIRGAARRLGLSQAALTKAVRELEAQQQLPLLIRHVSGVTFTEFGTALLSHARLVVGQLERAEAELSLLRGHAEGRLSVGVTPFIELTFLPAVVRRFRAKMPHVRLELFEGLSAVSLPRLRNGELDFVVAPHIPAMPAQEFECEDLLLYQNVVIARQGHPLENSSSLHQLLEADWVVNYSPTSYEPFMHNLFWQHGAQIDEQRLVRAHSLTLLLSLVRHADMFSYCPEPLLVAEPMLEWIRVMTLEQQFETGKLGIISRRDTTRSVAAKCFVDCLIQEIRRCARSASAVDCRLSEKLTLLI</sequence>
<evidence type="ECO:0000256" key="4">
    <source>
        <dbReference type="ARBA" id="ARBA00023163"/>
    </source>
</evidence>
<proteinExistence type="inferred from homology"/>
<dbReference type="PANTHER" id="PTHR30419">
    <property type="entry name" value="HTH-TYPE TRANSCRIPTIONAL REGULATOR YBHD"/>
    <property type="match status" value="1"/>
</dbReference>
<comment type="caution">
    <text evidence="6">The sequence shown here is derived from an EMBL/GenBank/DDBJ whole genome shotgun (WGS) entry which is preliminary data.</text>
</comment>
<dbReference type="RefSeq" id="WP_390279994.1">
    <property type="nucleotide sequence ID" value="NZ_JBHRYH010000025.1"/>
</dbReference>
<evidence type="ECO:0000256" key="3">
    <source>
        <dbReference type="ARBA" id="ARBA00023125"/>
    </source>
</evidence>
<dbReference type="EMBL" id="JBHRYH010000025">
    <property type="protein sequence ID" value="MFC3626893.1"/>
    <property type="molecule type" value="Genomic_DNA"/>
</dbReference>
<comment type="similarity">
    <text evidence="1">Belongs to the LysR transcriptional regulatory family.</text>
</comment>
<protein>
    <submittedName>
        <fullName evidence="6">LysR substrate-binding domain-containing protein</fullName>
    </submittedName>
</protein>
<dbReference type="InterPro" id="IPR036390">
    <property type="entry name" value="WH_DNA-bd_sf"/>
</dbReference>
<keyword evidence="2" id="KW-0805">Transcription regulation</keyword>
<keyword evidence="7" id="KW-1185">Reference proteome</keyword>
<dbReference type="InterPro" id="IPR050950">
    <property type="entry name" value="HTH-type_LysR_regulators"/>
</dbReference>
<dbReference type="Proteomes" id="UP001595636">
    <property type="component" value="Unassembled WGS sequence"/>
</dbReference>
<evidence type="ECO:0000259" key="5">
    <source>
        <dbReference type="PROSITE" id="PS50931"/>
    </source>
</evidence>
<dbReference type="InterPro" id="IPR005119">
    <property type="entry name" value="LysR_subst-bd"/>
</dbReference>
<dbReference type="Gene3D" id="3.40.190.10">
    <property type="entry name" value="Periplasmic binding protein-like II"/>
    <property type="match status" value="1"/>
</dbReference>
<evidence type="ECO:0000256" key="2">
    <source>
        <dbReference type="ARBA" id="ARBA00023015"/>
    </source>
</evidence>
<gene>
    <name evidence="6" type="ORF">ACFOKJ_12255</name>
</gene>
<dbReference type="SUPFAM" id="SSF53850">
    <property type="entry name" value="Periplasmic binding protein-like II"/>
    <property type="match status" value="1"/>
</dbReference>
<reference evidence="7" key="1">
    <citation type="journal article" date="2019" name="Int. J. Syst. Evol. Microbiol.">
        <title>The Global Catalogue of Microorganisms (GCM) 10K type strain sequencing project: providing services to taxonomists for standard genome sequencing and annotation.</title>
        <authorList>
            <consortium name="The Broad Institute Genomics Platform"/>
            <consortium name="The Broad Institute Genome Sequencing Center for Infectious Disease"/>
            <person name="Wu L."/>
            <person name="Ma J."/>
        </authorList>
    </citation>
    <scope>NUCLEOTIDE SEQUENCE [LARGE SCALE GENOMIC DNA]</scope>
    <source>
        <strain evidence="7">KCTC 42195</strain>
    </source>
</reference>
<dbReference type="InterPro" id="IPR036388">
    <property type="entry name" value="WH-like_DNA-bd_sf"/>
</dbReference>
<dbReference type="PROSITE" id="PS50931">
    <property type="entry name" value="HTH_LYSR"/>
    <property type="match status" value="1"/>
</dbReference>
<dbReference type="Pfam" id="PF00126">
    <property type="entry name" value="HTH_1"/>
    <property type="match status" value="1"/>
</dbReference>
<accession>A0ABV7TVX5</accession>
<name>A0ABV7TVX5_9NEIS</name>
<dbReference type="InterPro" id="IPR000847">
    <property type="entry name" value="LysR_HTH_N"/>
</dbReference>
<keyword evidence="4" id="KW-0804">Transcription</keyword>
<dbReference type="PANTHER" id="PTHR30419:SF30">
    <property type="entry name" value="LYSR FAMILY TRANSCRIPTIONAL REGULATOR"/>
    <property type="match status" value="1"/>
</dbReference>
<organism evidence="6 7">
    <name type="scientific">Vogesella amnigena</name>
    <dbReference type="NCBI Taxonomy" id="1507449"/>
    <lineage>
        <taxon>Bacteria</taxon>
        <taxon>Pseudomonadati</taxon>
        <taxon>Pseudomonadota</taxon>
        <taxon>Betaproteobacteria</taxon>
        <taxon>Neisseriales</taxon>
        <taxon>Chromobacteriaceae</taxon>
        <taxon>Vogesella</taxon>
    </lineage>
</organism>
<dbReference type="Gene3D" id="1.10.10.10">
    <property type="entry name" value="Winged helix-like DNA-binding domain superfamily/Winged helix DNA-binding domain"/>
    <property type="match status" value="1"/>
</dbReference>
<feature type="domain" description="HTH lysR-type" evidence="5">
    <location>
        <begin position="64"/>
        <end position="121"/>
    </location>
</feature>
<dbReference type="SUPFAM" id="SSF46785">
    <property type="entry name" value="Winged helix' DNA-binding domain"/>
    <property type="match status" value="1"/>
</dbReference>
<keyword evidence="3" id="KW-0238">DNA-binding</keyword>